<evidence type="ECO:0000256" key="6">
    <source>
        <dbReference type="ARBA" id="ARBA00023242"/>
    </source>
</evidence>
<feature type="topological domain" description="Perinuclear space" evidence="8">
    <location>
        <begin position="1126"/>
        <end position="1154"/>
    </location>
</feature>
<dbReference type="PANTHER" id="PTHR47535">
    <property type="entry name" value="MUSCLE-SPECIFIC PROTEIN 300 KDA, ISOFORM G"/>
    <property type="match status" value="1"/>
</dbReference>
<evidence type="ECO:0000256" key="8">
    <source>
        <dbReference type="PROSITE-ProRule" id="PRU00385"/>
    </source>
</evidence>
<accession>A0A8T2LGA5</accession>
<feature type="region of interest" description="Disordered" evidence="9">
    <location>
        <begin position="784"/>
        <end position="812"/>
    </location>
</feature>
<dbReference type="Gene3D" id="1.20.58.60">
    <property type="match status" value="4"/>
</dbReference>
<reference evidence="12 13" key="1">
    <citation type="submission" date="2021-07" db="EMBL/GenBank/DDBJ databases">
        <authorList>
            <person name="Imarazene B."/>
            <person name="Zahm M."/>
            <person name="Klopp C."/>
            <person name="Cabau C."/>
            <person name="Beille S."/>
            <person name="Jouanno E."/>
            <person name="Castinel A."/>
            <person name="Lluch J."/>
            <person name="Gil L."/>
            <person name="Kuchtly C."/>
            <person name="Lopez Roques C."/>
            <person name="Donnadieu C."/>
            <person name="Parrinello H."/>
            <person name="Journot L."/>
            <person name="Du K."/>
            <person name="Schartl M."/>
            <person name="Retaux S."/>
            <person name="Guiguen Y."/>
        </authorList>
    </citation>
    <scope>NUCLEOTIDE SEQUENCE [LARGE SCALE GENOMIC DNA]</scope>
    <source>
        <strain evidence="12">Pach_M1</strain>
        <tissue evidence="12">Testis</tissue>
    </source>
</reference>
<evidence type="ECO:0000256" key="1">
    <source>
        <dbReference type="ARBA" id="ARBA00008619"/>
    </source>
</evidence>
<dbReference type="GO" id="GO:0005640">
    <property type="term" value="C:nuclear outer membrane"/>
    <property type="evidence" value="ECO:0007669"/>
    <property type="project" value="UniProtKB-SubCell"/>
</dbReference>
<evidence type="ECO:0000256" key="9">
    <source>
        <dbReference type="SAM" id="MobiDB-lite"/>
    </source>
</evidence>
<organism evidence="12 13">
    <name type="scientific">Astyanax mexicanus</name>
    <name type="common">Blind cave fish</name>
    <name type="synonym">Astyanax fasciatus mexicanus</name>
    <dbReference type="NCBI Taxonomy" id="7994"/>
    <lineage>
        <taxon>Eukaryota</taxon>
        <taxon>Metazoa</taxon>
        <taxon>Chordata</taxon>
        <taxon>Craniata</taxon>
        <taxon>Vertebrata</taxon>
        <taxon>Euteleostomi</taxon>
        <taxon>Actinopterygii</taxon>
        <taxon>Neopterygii</taxon>
        <taxon>Teleostei</taxon>
        <taxon>Ostariophysi</taxon>
        <taxon>Characiformes</taxon>
        <taxon>Characoidei</taxon>
        <taxon>Acestrorhamphidae</taxon>
        <taxon>Acestrorhamphinae</taxon>
        <taxon>Astyanax</taxon>
    </lineage>
</organism>
<evidence type="ECO:0000256" key="5">
    <source>
        <dbReference type="ARBA" id="ARBA00023136"/>
    </source>
</evidence>
<dbReference type="SUPFAM" id="SSF46966">
    <property type="entry name" value="Spectrin repeat"/>
    <property type="match status" value="4"/>
</dbReference>
<gene>
    <name evidence="12" type="primary">SYNE3</name>
    <name evidence="12" type="ORF">AMEX_G17945</name>
</gene>
<dbReference type="AlphaFoldDB" id="A0A8T2LGA5"/>
<name>A0A8T2LGA5_ASTMX</name>
<evidence type="ECO:0000256" key="2">
    <source>
        <dbReference type="ARBA" id="ARBA00022692"/>
    </source>
</evidence>
<comment type="similarity">
    <text evidence="1">Belongs to the nesprin family.</text>
</comment>
<dbReference type="PANTHER" id="PTHR47535:SF2">
    <property type="entry name" value="NESPRIN-3"/>
    <property type="match status" value="1"/>
</dbReference>
<dbReference type="EMBL" id="JAICCE010000014">
    <property type="protein sequence ID" value="KAG9268915.1"/>
    <property type="molecule type" value="Genomic_DNA"/>
</dbReference>
<keyword evidence="5 8" id="KW-0472">Membrane</keyword>
<feature type="region of interest" description="Disordered" evidence="9">
    <location>
        <begin position="935"/>
        <end position="964"/>
    </location>
</feature>
<dbReference type="GO" id="GO:0005737">
    <property type="term" value="C:cytoplasm"/>
    <property type="evidence" value="ECO:0007669"/>
    <property type="project" value="TreeGrafter"/>
</dbReference>
<dbReference type="GO" id="GO:0034993">
    <property type="term" value="C:meiotic nuclear membrane microtubule tethering complex"/>
    <property type="evidence" value="ECO:0007669"/>
    <property type="project" value="TreeGrafter"/>
</dbReference>
<dbReference type="GO" id="GO:0051015">
    <property type="term" value="F:actin filament binding"/>
    <property type="evidence" value="ECO:0007669"/>
    <property type="project" value="TreeGrafter"/>
</dbReference>
<evidence type="ECO:0000256" key="3">
    <source>
        <dbReference type="ARBA" id="ARBA00022737"/>
    </source>
</evidence>
<evidence type="ECO:0000313" key="12">
    <source>
        <dbReference type="EMBL" id="KAG9268915.1"/>
    </source>
</evidence>
<proteinExistence type="inferred from homology"/>
<dbReference type="SMART" id="SM00150">
    <property type="entry name" value="SPEC"/>
    <property type="match status" value="3"/>
</dbReference>
<dbReference type="InterPro" id="IPR018159">
    <property type="entry name" value="Spectrin/alpha-actinin"/>
</dbReference>
<feature type="transmembrane region" description="Helical" evidence="10">
    <location>
        <begin position="1098"/>
        <end position="1123"/>
    </location>
</feature>
<evidence type="ECO:0000256" key="7">
    <source>
        <dbReference type="ARBA" id="ARBA00046312"/>
    </source>
</evidence>
<dbReference type="Pfam" id="PF25804">
    <property type="entry name" value="SYNE3"/>
    <property type="match status" value="1"/>
</dbReference>
<dbReference type="InterPro" id="IPR057932">
    <property type="entry name" value="Spectrin_SYNE1_3"/>
</dbReference>
<evidence type="ECO:0000256" key="10">
    <source>
        <dbReference type="SAM" id="Phobius"/>
    </source>
</evidence>
<keyword evidence="6" id="KW-0539">Nucleus</keyword>
<keyword evidence="4 10" id="KW-1133">Transmembrane helix</keyword>
<dbReference type="Pfam" id="PF25803">
    <property type="entry name" value="Spectrin_SYNE1_2"/>
    <property type="match status" value="1"/>
</dbReference>
<dbReference type="OrthoDB" id="9838382at2759"/>
<feature type="compositionally biased region" description="Low complexity" evidence="9">
    <location>
        <begin position="785"/>
        <end position="797"/>
    </location>
</feature>
<dbReference type="Proteomes" id="UP000752171">
    <property type="component" value="Unassembled WGS sequence"/>
</dbReference>
<evidence type="ECO:0000259" key="11">
    <source>
        <dbReference type="PROSITE" id="PS51049"/>
    </source>
</evidence>
<evidence type="ECO:0000313" key="13">
    <source>
        <dbReference type="Proteomes" id="UP000752171"/>
    </source>
</evidence>
<dbReference type="CDD" id="cd00176">
    <property type="entry name" value="SPEC"/>
    <property type="match status" value="1"/>
</dbReference>
<feature type="topological domain" description="Cytoplasmic" evidence="8">
    <location>
        <begin position="1"/>
        <end position="1104"/>
    </location>
</feature>
<dbReference type="InterPro" id="IPR057933">
    <property type="entry name" value="SYNE3_dom"/>
</dbReference>
<dbReference type="InterPro" id="IPR052403">
    <property type="entry name" value="LINC-complex_assoc"/>
</dbReference>
<dbReference type="Pfam" id="PF10541">
    <property type="entry name" value="KASH"/>
    <property type="match status" value="1"/>
</dbReference>
<dbReference type="PROSITE" id="PS51049">
    <property type="entry name" value="KASH"/>
    <property type="match status" value="1"/>
</dbReference>
<sequence>MTQQEQLEFKESYEDALLWMQAVQERLRLNDNTQGPRAALEARLRETEKIRESEQDGRLKMDMVLVSAESLLKNGDEEMKNQTHSKLKELKSLWDETSTYIIHCHSRIEWVWLHWSEYLKAYEEFSMWLVKTQRTLEPQLELQLGLREKLWQLDHHLVLCSDVKAQSQFLERLLDEAAALYNRTQDTSVDEHAQDKLQDAYNNIRTKAEERLVLVQKVSEEHQQLQHHVHEFQKWLVVKTDEVSRFTELEDTTENRLQALQDLDVSVAHEEQTLQYIEGLGEEVKVHTSPAGAENIAGEVEELRLAWQRLRQCLVEIREELQSSLDSQSRYLIRREELQAGIAQLRTLVQKLSRELELRDGERTEEHMVNQWRRYTAVRNALLAEEPRVEQLKAQLKELFRFPQDRRELSDDVLSAVKEYQSVKGRSSRLSSESETALRQVLQDPLHGFSQWSQAVSQVLEASAEVTEFSHIALLVQNIEKLLKHSVQLQERLSPLQMKAELLTDVFGQEKACSLLEELSADMKKRELLHNQLLQRKNRLQGLISRTKDFGDAYDSIQKRLISIKERFLAAGGLQPDILAKKSQADQLKVIKRDLEDSEAHITALEMLVSSSPTNRTRFERLYADWKLLYKAVRGKVNESEENISQHESFHDSMLNMEKWLMIMRQKLESFRGSSGEWSVENRQHEAERALGEFPDKELQLHETEGQGQAVLAKTSEEGKVHIQRDLKRLRESWMSLHSLSLNLYRLLNEHGVSGGRDSSSFTHQAFSEGDGFLGLDQRRVLTEGDGSLRGSSSSSRARADGHPAQELGHWPYEDSGLGRGSEFGAAGRFVTGYDGRDQRSGDGQFSPGIKIRSELGVKVDEVDSGCVGGGFGGLEQKGLKGGGGGSRSGGRTREWVEEHSSGVQDVDGQFGLRINKAQYSGDDQTAGAGIIRPFQTSDSGEFRQRQPSPYKPPTTGSAAHGSADVTEKISEFRECGGDWQALRREFEAWLRKENDTLSSISNNQRVWSSKELKKRQNVLKGLRAEVSTGQVLFQQLMDWWKADAGVEDKEELRYRWMLYKSKLKEAEDLKAPLKRKTEGVQPEELVRSRKEKTCCGFLYRVCRVALPLQLLLLALLLLAFLLPMMDEGTSCSLSNNFARSFNIMLRYHGPPPT</sequence>
<evidence type="ECO:0000256" key="4">
    <source>
        <dbReference type="ARBA" id="ARBA00022989"/>
    </source>
</evidence>
<dbReference type="InterPro" id="IPR012315">
    <property type="entry name" value="KASH"/>
</dbReference>
<feature type="domain" description="KASH" evidence="11">
    <location>
        <begin position="1096"/>
        <end position="1154"/>
    </location>
</feature>
<keyword evidence="2 8" id="KW-0812">Transmembrane</keyword>
<comment type="subcellular location">
    <subcellularLocation>
        <location evidence="7">Nucleus outer membrane</location>
        <topology evidence="7">Single-pass type IV membrane protein</topology>
    </subcellularLocation>
</comment>
<protein>
    <submittedName>
        <fullName evidence="12">Nesprin-3</fullName>
    </submittedName>
</protein>
<dbReference type="GO" id="GO:0007097">
    <property type="term" value="P:nuclear migration"/>
    <property type="evidence" value="ECO:0007669"/>
    <property type="project" value="TreeGrafter"/>
</dbReference>
<dbReference type="SMART" id="SM01249">
    <property type="entry name" value="KASH"/>
    <property type="match status" value="1"/>
</dbReference>
<keyword evidence="3" id="KW-0677">Repeat</keyword>
<comment type="caution">
    <text evidence="12">The sequence shown here is derived from an EMBL/GenBank/DDBJ whole genome shotgun (WGS) entry which is preliminary data.</text>
</comment>